<evidence type="ECO:0000256" key="8">
    <source>
        <dbReference type="ARBA" id="ARBA00022777"/>
    </source>
</evidence>
<dbReference type="RefSeq" id="WP_309729646.1">
    <property type="nucleotide sequence ID" value="NZ_JAVDQA010000008.1"/>
</dbReference>
<evidence type="ECO:0000313" key="17">
    <source>
        <dbReference type="Proteomes" id="UP001257659"/>
    </source>
</evidence>
<proteinExistence type="inferred from homology"/>
<name>A0ABU1K895_9FLAO</name>
<dbReference type="CDD" id="cd02027">
    <property type="entry name" value="APSK"/>
    <property type="match status" value="1"/>
</dbReference>
<feature type="domain" description="APS kinase" evidence="15">
    <location>
        <begin position="25"/>
        <end position="174"/>
    </location>
</feature>
<keyword evidence="7 13" id="KW-0547">Nucleotide-binding</keyword>
<dbReference type="NCBIfam" id="NF003013">
    <property type="entry name" value="PRK03846.1"/>
    <property type="match status" value="1"/>
</dbReference>
<keyword evidence="13" id="KW-0597">Phosphoprotein</keyword>
<gene>
    <name evidence="13" type="primary">cysC</name>
    <name evidence="16" type="ORF">GGR31_002506</name>
</gene>
<protein>
    <recommendedName>
        <fullName evidence="5 13">Adenylyl-sulfate kinase</fullName>
        <ecNumber evidence="5 13">2.7.1.25</ecNumber>
    </recommendedName>
    <alternativeName>
        <fullName evidence="11 13">APS kinase</fullName>
    </alternativeName>
    <alternativeName>
        <fullName evidence="12 13">ATP adenosine-5'-phosphosulfate 3'-phosphotransferase</fullName>
    </alternativeName>
    <alternativeName>
        <fullName evidence="10 13">Adenosine-5'-phosphosulfate kinase</fullName>
    </alternativeName>
</protein>
<sequence>MSENTIKQIYSLSRENRENKYGHSSYLVWFTGLSGSGKSTLANALEKKLFQQEKHTYVLDGDNIRQGINRDLDFSEKGRSENLRRIAEISKLFIDAGIITLAAFISPLEKDRERIKEIVGNKNIVEVYVETSLQTCEKRDVKGLYKKARKGEIHNFTGIDSPYQTPKNPDFVINTEENTIEEATQKLLTYLNKKFSTS</sequence>
<evidence type="ECO:0000259" key="15">
    <source>
        <dbReference type="Pfam" id="PF01583"/>
    </source>
</evidence>
<evidence type="ECO:0000256" key="14">
    <source>
        <dbReference type="RuleBase" id="RU004347"/>
    </source>
</evidence>
<keyword evidence="9 13" id="KW-0067">ATP-binding</keyword>
<comment type="function">
    <text evidence="2 13 14">Catalyzes the synthesis of activated sulfate.</text>
</comment>
<evidence type="ECO:0000256" key="7">
    <source>
        <dbReference type="ARBA" id="ARBA00022741"/>
    </source>
</evidence>
<evidence type="ECO:0000256" key="1">
    <source>
        <dbReference type="ARBA" id="ARBA00001823"/>
    </source>
</evidence>
<dbReference type="PANTHER" id="PTHR11055:SF1">
    <property type="entry name" value="PAPS SYNTHETASE, ISOFORM D"/>
    <property type="match status" value="1"/>
</dbReference>
<comment type="similarity">
    <text evidence="4 13 14">Belongs to the APS kinase family.</text>
</comment>
<comment type="caution">
    <text evidence="16">The sequence shown here is derived from an EMBL/GenBank/DDBJ whole genome shotgun (WGS) entry which is preliminary data.</text>
</comment>
<comment type="catalytic activity">
    <reaction evidence="1 13 14">
        <text>adenosine 5'-phosphosulfate + ATP = 3'-phosphoadenylyl sulfate + ADP + H(+)</text>
        <dbReference type="Rhea" id="RHEA:24152"/>
        <dbReference type="ChEBI" id="CHEBI:15378"/>
        <dbReference type="ChEBI" id="CHEBI:30616"/>
        <dbReference type="ChEBI" id="CHEBI:58243"/>
        <dbReference type="ChEBI" id="CHEBI:58339"/>
        <dbReference type="ChEBI" id="CHEBI:456216"/>
        <dbReference type="EC" id="2.7.1.25"/>
    </reaction>
</comment>
<evidence type="ECO:0000256" key="12">
    <source>
        <dbReference type="ARBA" id="ARBA00031464"/>
    </source>
</evidence>
<keyword evidence="17" id="KW-1185">Reference proteome</keyword>
<evidence type="ECO:0000256" key="4">
    <source>
        <dbReference type="ARBA" id="ARBA00007008"/>
    </source>
</evidence>
<keyword evidence="6 13" id="KW-0808">Transferase</keyword>
<comment type="pathway">
    <text evidence="3 13 14">Sulfur metabolism; hydrogen sulfide biosynthesis; sulfite from sulfate: step 2/3.</text>
</comment>
<evidence type="ECO:0000313" key="16">
    <source>
        <dbReference type="EMBL" id="MDR6301834.1"/>
    </source>
</evidence>
<dbReference type="Gene3D" id="3.40.50.300">
    <property type="entry name" value="P-loop containing nucleotide triphosphate hydrolases"/>
    <property type="match status" value="1"/>
</dbReference>
<dbReference type="GO" id="GO:0004020">
    <property type="term" value="F:adenylylsulfate kinase activity"/>
    <property type="evidence" value="ECO:0007669"/>
    <property type="project" value="UniProtKB-EC"/>
</dbReference>
<evidence type="ECO:0000256" key="6">
    <source>
        <dbReference type="ARBA" id="ARBA00022679"/>
    </source>
</evidence>
<dbReference type="Proteomes" id="UP001257659">
    <property type="component" value="Unassembled WGS sequence"/>
</dbReference>
<dbReference type="SUPFAM" id="SSF52540">
    <property type="entry name" value="P-loop containing nucleoside triphosphate hydrolases"/>
    <property type="match status" value="1"/>
</dbReference>
<dbReference type="Pfam" id="PF01583">
    <property type="entry name" value="APS_kinase"/>
    <property type="match status" value="1"/>
</dbReference>
<evidence type="ECO:0000256" key="13">
    <source>
        <dbReference type="HAMAP-Rule" id="MF_00065"/>
    </source>
</evidence>
<dbReference type="InterPro" id="IPR059117">
    <property type="entry name" value="APS_kinase_dom"/>
</dbReference>
<organism evidence="16 17">
    <name type="scientific">Mesonia maritima</name>
    <dbReference type="NCBI Taxonomy" id="1793873"/>
    <lineage>
        <taxon>Bacteria</taxon>
        <taxon>Pseudomonadati</taxon>
        <taxon>Bacteroidota</taxon>
        <taxon>Flavobacteriia</taxon>
        <taxon>Flavobacteriales</taxon>
        <taxon>Flavobacteriaceae</taxon>
        <taxon>Mesonia</taxon>
    </lineage>
</organism>
<dbReference type="PANTHER" id="PTHR11055">
    <property type="entry name" value="BIFUNCTIONAL 3'-PHOSPHOADENOSINE 5'-PHOSPHOSULFATE SYNTHASE"/>
    <property type="match status" value="1"/>
</dbReference>
<evidence type="ECO:0000256" key="3">
    <source>
        <dbReference type="ARBA" id="ARBA00004806"/>
    </source>
</evidence>
<accession>A0ABU1K895</accession>
<reference evidence="16 17" key="1">
    <citation type="submission" date="2023-07" db="EMBL/GenBank/DDBJ databases">
        <title>Genomic Encyclopedia of Type Strains, Phase IV (KMG-IV): sequencing the most valuable type-strain genomes for metagenomic binning, comparative biology and taxonomic classification.</title>
        <authorList>
            <person name="Goeker M."/>
        </authorList>
    </citation>
    <scope>NUCLEOTIDE SEQUENCE [LARGE SCALE GENOMIC DNA]</scope>
    <source>
        <strain evidence="16 17">DSM 102814</strain>
    </source>
</reference>
<dbReference type="InterPro" id="IPR027417">
    <property type="entry name" value="P-loop_NTPase"/>
</dbReference>
<dbReference type="EC" id="2.7.1.25" evidence="5 13"/>
<dbReference type="InterPro" id="IPR002891">
    <property type="entry name" value="APS"/>
</dbReference>
<evidence type="ECO:0000256" key="9">
    <source>
        <dbReference type="ARBA" id="ARBA00022840"/>
    </source>
</evidence>
<evidence type="ECO:0000256" key="10">
    <source>
        <dbReference type="ARBA" id="ARBA00029724"/>
    </source>
</evidence>
<dbReference type="EMBL" id="JAVDQA010000008">
    <property type="protein sequence ID" value="MDR6301834.1"/>
    <property type="molecule type" value="Genomic_DNA"/>
</dbReference>
<dbReference type="HAMAP" id="MF_00065">
    <property type="entry name" value="Adenylyl_sulf_kinase"/>
    <property type="match status" value="1"/>
</dbReference>
<evidence type="ECO:0000256" key="11">
    <source>
        <dbReference type="ARBA" id="ARBA00031393"/>
    </source>
</evidence>
<evidence type="ECO:0000256" key="5">
    <source>
        <dbReference type="ARBA" id="ARBA00012121"/>
    </source>
</evidence>
<feature type="active site" description="Phosphoserine intermediate" evidence="13">
    <location>
        <position position="106"/>
    </location>
</feature>
<dbReference type="NCBIfam" id="TIGR00455">
    <property type="entry name" value="apsK"/>
    <property type="match status" value="1"/>
</dbReference>
<keyword evidence="8 13" id="KW-0418">Kinase</keyword>
<evidence type="ECO:0000256" key="2">
    <source>
        <dbReference type="ARBA" id="ARBA00002632"/>
    </source>
</evidence>
<feature type="binding site" evidence="13">
    <location>
        <begin position="32"/>
        <end position="39"/>
    </location>
    <ligand>
        <name>ATP</name>
        <dbReference type="ChEBI" id="CHEBI:30616"/>
    </ligand>
</feature>